<dbReference type="PANTHER" id="PTHR31642">
    <property type="entry name" value="TRICHOTHECENE 3-O-ACETYLTRANSFERASE"/>
    <property type="match status" value="1"/>
</dbReference>
<gene>
    <name evidence="2" type="ORF">KI387_033799</name>
</gene>
<dbReference type="InterPro" id="IPR023213">
    <property type="entry name" value="CAT-like_dom_sf"/>
</dbReference>
<evidence type="ECO:0008006" key="4">
    <source>
        <dbReference type="Google" id="ProtNLM"/>
    </source>
</evidence>
<name>A0AA38BVG4_TAXCH</name>
<dbReference type="EMBL" id="JAHRHJ020003813">
    <property type="protein sequence ID" value="KAH9289682.1"/>
    <property type="molecule type" value="Genomic_DNA"/>
</dbReference>
<dbReference type="Gene3D" id="3.30.559.10">
    <property type="entry name" value="Chloramphenicol acetyltransferase-like domain"/>
    <property type="match status" value="2"/>
</dbReference>
<accession>A0AA38BVG4</accession>
<comment type="similarity">
    <text evidence="1">Belongs to the plant acyltransferase family.</text>
</comment>
<dbReference type="InterPro" id="IPR050317">
    <property type="entry name" value="Plant_Fungal_Acyltransferase"/>
</dbReference>
<keyword evidence="3" id="KW-1185">Reference proteome</keyword>
<protein>
    <recommendedName>
        <fullName evidence="4">Shikimate O-hydroxycinnamoyltransferase</fullName>
    </recommendedName>
</protein>
<sequence length="435" mass="48120">QHILTLTNLDLTIPPVSVHVFFCYKNTSNNTFASVLSHLKISLSRALVSYYIFAGRLNTNSVGLPEVLCNNKGAPFTQAYAATALAQLDLYNPDEAVQGKLVPLLTMPSQENGSPVFAVQVTEFSCGSMVVGCTFDHRVADAFSANMFFTCWAKLSLNASNVSPNLSFTRSTLRPRCPPTYCAEIENMYLKQPSRESSHESFHPPLASRIYHLHAKHIVDLQTSINKNGNKYSKLEVFSAYLWKIIMHTQEVKDTKNCRIGIVVDGRSRLNKIGMAANYFGNVLLLPFAESNAGDIKNKSLSWGAGIIHDAIHGAANEEHFQSLIDFVEITKATSVLAKIYCKPDDIQSTGPAVLVSSGLRFPLYEVDYGWGLPIFASYHFPWRGEAGYVMPSHSPVGDGSWVVYMHLPLELLNAIESHPNCILRPICQDLIALC</sequence>
<evidence type="ECO:0000256" key="1">
    <source>
        <dbReference type="ARBA" id="ARBA00009861"/>
    </source>
</evidence>
<dbReference type="Proteomes" id="UP000824469">
    <property type="component" value="Unassembled WGS sequence"/>
</dbReference>
<dbReference type="Pfam" id="PF02458">
    <property type="entry name" value="Transferase"/>
    <property type="match status" value="1"/>
</dbReference>
<comment type="caution">
    <text evidence="2">The sequence shown here is derived from an EMBL/GenBank/DDBJ whole genome shotgun (WGS) entry which is preliminary data.</text>
</comment>
<dbReference type="AlphaFoldDB" id="A0AA38BVG4"/>
<reference evidence="2 3" key="1">
    <citation type="journal article" date="2021" name="Nat. Plants">
        <title>The Taxus genome provides insights into paclitaxel biosynthesis.</title>
        <authorList>
            <person name="Xiong X."/>
            <person name="Gou J."/>
            <person name="Liao Q."/>
            <person name="Li Y."/>
            <person name="Zhou Q."/>
            <person name="Bi G."/>
            <person name="Li C."/>
            <person name="Du R."/>
            <person name="Wang X."/>
            <person name="Sun T."/>
            <person name="Guo L."/>
            <person name="Liang H."/>
            <person name="Lu P."/>
            <person name="Wu Y."/>
            <person name="Zhang Z."/>
            <person name="Ro D.K."/>
            <person name="Shang Y."/>
            <person name="Huang S."/>
            <person name="Yan J."/>
        </authorList>
    </citation>
    <scope>NUCLEOTIDE SEQUENCE [LARGE SCALE GENOMIC DNA]</scope>
    <source>
        <strain evidence="2">Ta-2019</strain>
    </source>
</reference>
<feature type="non-terminal residue" evidence="2">
    <location>
        <position position="435"/>
    </location>
</feature>
<evidence type="ECO:0000313" key="2">
    <source>
        <dbReference type="EMBL" id="KAH9289682.1"/>
    </source>
</evidence>
<evidence type="ECO:0000313" key="3">
    <source>
        <dbReference type="Proteomes" id="UP000824469"/>
    </source>
</evidence>
<dbReference type="PANTHER" id="PTHR31642:SF266">
    <property type="entry name" value="HXXXD-TYPE ACYL-TRANSFERASE FAMILY PROTEIN"/>
    <property type="match status" value="1"/>
</dbReference>
<dbReference type="OMA" id="MQEHWLS"/>
<organism evidence="2 3">
    <name type="scientific">Taxus chinensis</name>
    <name type="common">Chinese yew</name>
    <name type="synonym">Taxus wallichiana var. chinensis</name>
    <dbReference type="NCBI Taxonomy" id="29808"/>
    <lineage>
        <taxon>Eukaryota</taxon>
        <taxon>Viridiplantae</taxon>
        <taxon>Streptophyta</taxon>
        <taxon>Embryophyta</taxon>
        <taxon>Tracheophyta</taxon>
        <taxon>Spermatophyta</taxon>
        <taxon>Pinopsida</taxon>
        <taxon>Pinidae</taxon>
        <taxon>Conifers II</taxon>
        <taxon>Cupressales</taxon>
        <taxon>Taxaceae</taxon>
        <taxon>Taxus</taxon>
    </lineage>
</organism>
<dbReference type="GO" id="GO:0016747">
    <property type="term" value="F:acyltransferase activity, transferring groups other than amino-acyl groups"/>
    <property type="evidence" value="ECO:0007669"/>
    <property type="project" value="TreeGrafter"/>
</dbReference>
<proteinExistence type="inferred from homology"/>